<organism evidence="1 2">
    <name type="scientific">Rickenella mellea</name>
    <dbReference type="NCBI Taxonomy" id="50990"/>
    <lineage>
        <taxon>Eukaryota</taxon>
        <taxon>Fungi</taxon>
        <taxon>Dikarya</taxon>
        <taxon>Basidiomycota</taxon>
        <taxon>Agaricomycotina</taxon>
        <taxon>Agaricomycetes</taxon>
        <taxon>Hymenochaetales</taxon>
        <taxon>Rickenellaceae</taxon>
        <taxon>Rickenella</taxon>
    </lineage>
</organism>
<accession>A0A4Y7Q1H2</accession>
<dbReference type="AlphaFoldDB" id="A0A4Y7Q1H2"/>
<sequence length="423" mass="47328">MTTAEVRHLPQVPVGVGELEAGQGPSNHVSGISRVVLIDPSLTIYFRLSFPLYLPQDLVNEWPQLVVFPACRRGLSKYAVSLSDAPADGYDDANFSIVPSLSLVMSNNESRSRYFHLHFGLLGLRQHLPYSVPYSHSSRHGHHGYRSRSNNTIRKAIVCSRLHNPSHPESLGTAKFSDGAGKLLELSVRSCLGVEFWHSMPFDVGRSYTNGEEDGKERTPGRIREDTHGFLRWTVRHMDAFNLSLSCEPARETCSMSPNSAPNPTDITGGMKGLMISSTAPLYEYEEEARRTALRISLSEVDEDPVTGEVEEVEVGIRMRGVNAKMDGFKKRRMQSSSWFHFLPSVSGDYFVSFVTYDWVFNISPSRHSSASSTHSAISQMRMKEDRTGIRVHPNMGEPHMDVTISIPVALRLPATFIWSSRE</sequence>
<keyword evidence="2" id="KW-1185">Reference proteome</keyword>
<proteinExistence type="predicted"/>
<evidence type="ECO:0000313" key="2">
    <source>
        <dbReference type="Proteomes" id="UP000294933"/>
    </source>
</evidence>
<gene>
    <name evidence="1" type="ORF">BD410DRAFT_804372</name>
</gene>
<reference evidence="1 2" key="1">
    <citation type="submission" date="2018-06" db="EMBL/GenBank/DDBJ databases">
        <title>A transcriptomic atlas of mushroom development highlights an independent origin of complex multicellularity.</title>
        <authorList>
            <consortium name="DOE Joint Genome Institute"/>
            <person name="Krizsan K."/>
            <person name="Almasi E."/>
            <person name="Merenyi Z."/>
            <person name="Sahu N."/>
            <person name="Viragh M."/>
            <person name="Koszo T."/>
            <person name="Mondo S."/>
            <person name="Kiss B."/>
            <person name="Balint B."/>
            <person name="Kues U."/>
            <person name="Barry K."/>
            <person name="Hegedus J.C."/>
            <person name="Henrissat B."/>
            <person name="Johnson J."/>
            <person name="Lipzen A."/>
            <person name="Ohm R."/>
            <person name="Nagy I."/>
            <person name="Pangilinan J."/>
            <person name="Yan J."/>
            <person name="Xiong Y."/>
            <person name="Grigoriev I.V."/>
            <person name="Hibbett D.S."/>
            <person name="Nagy L.G."/>
        </authorList>
    </citation>
    <scope>NUCLEOTIDE SEQUENCE [LARGE SCALE GENOMIC DNA]</scope>
    <source>
        <strain evidence="1 2">SZMC22713</strain>
    </source>
</reference>
<dbReference type="VEuPathDB" id="FungiDB:BD410DRAFT_804372"/>
<evidence type="ECO:0000313" key="1">
    <source>
        <dbReference type="EMBL" id="TDL21181.1"/>
    </source>
</evidence>
<dbReference type="EMBL" id="ML170182">
    <property type="protein sequence ID" value="TDL21181.1"/>
    <property type="molecule type" value="Genomic_DNA"/>
</dbReference>
<protein>
    <submittedName>
        <fullName evidence="1">Uncharacterized protein</fullName>
    </submittedName>
</protein>
<name>A0A4Y7Q1H2_9AGAM</name>
<dbReference type="Proteomes" id="UP000294933">
    <property type="component" value="Unassembled WGS sequence"/>
</dbReference>